<dbReference type="Proteomes" id="UP000185655">
    <property type="component" value="Unassembled WGS sequence"/>
</dbReference>
<dbReference type="EMBL" id="FPKS01000031">
    <property type="protein sequence ID" value="SFZ77096.1"/>
    <property type="molecule type" value="Genomic_DNA"/>
</dbReference>
<keyword evidence="2" id="KW-0929">Antimicrobial</keyword>
<dbReference type="GO" id="GO:0042742">
    <property type="term" value="P:defense response to bacterium"/>
    <property type="evidence" value="ECO:0007669"/>
    <property type="project" value="UniProtKB-KW"/>
</dbReference>
<gene>
    <name evidence="5" type="ORF">SAMN02746068_02185</name>
</gene>
<accession>A0A1K2HJS6</accession>
<evidence type="ECO:0000256" key="1">
    <source>
        <dbReference type="ARBA" id="ARBA00007999"/>
    </source>
</evidence>
<evidence type="ECO:0000313" key="5">
    <source>
        <dbReference type="EMBL" id="SFZ77096.1"/>
    </source>
</evidence>
<evidence type="ECO:0000256" key="3">
    <source>
        <dbReference type="ARBA" id="ARBA00023022"/>
    </source>
</evidence>
<reference evidence="5 6" key="1">
    <citation type="submission" date="2016-11" db="EMBL/GenBank/DDBJ databases">
        <authorList>
            <person name="Jaros S."/>
            <person name="Januszkiewicz K."/>
            <person name="Wedrychowicz H."/>
        </authorList>
    </citation>
    <scope>NUCLEOTIDE SEQUENCE [LARGE SCALE GENOMIC DNA]</scope>
    <source>
        <strain evidence="5 6">DSM 22330</strain>
    </source>
</reference>
<dbReference type="GO" id="GO:0031640">
    <property type="term" value="P:killing of cells of another organism"/>
    <property type="evidence" value="ECO:0007669"/>
    <property type="project" value="UniProtKB-KW"/>
</dbReference>
<evidence type="ECO:0000256" key="4">
    <source>
        <dbReference type="ARBA" id="ARBA00023048"/>
    </source>
</evidence>
<dbReference type="Gene3D" id="1.20.5.130">
    <property type="match status" value="1"/>
</dbReference>
<protein>
    <submittedName>
        <fullName evidence="5">Bacteriocin-type signal sequence-containing protein</fullName>
    </submittedName>
</protein>
<dbReference type="AlphaFoldDB" id="A0A1K2HJS6"/>
<organism evidence="5 6">
    <name type="scientific">Pseudolactococcus chungangensis CAU 28 = DSM 22330</name>
    <dbReference type="NCBI Taxonomy" id="1122154"/>
    <lineage>
        <taxon>Bacteria</taxon>
        <taxon>Bacillati</taxon>
        <taxon>Bacillota</taxon>
        <taxon>Bacilli</taxon>
        <taxon>Lactobacillales</taxon>
        <taxon>Streptococcaceae</taxon>
        <taxon>Pseudolactococcus</taxon>
    </lineage>
</organism>
<dbReference type="GO" id="GO:0005576">
    <property type="term" value="C:extracellular region"/>
    <property type="evidence" value="ECO:0007669"/>
    <property type="project" value="UniProtKB-ARBA"/>
</dbReference>
<comment type="similarity">
    <text evidence="1">Belongs to the bacteriocin class IIA/YGNGV family.</text>
</comment>
<keyword evidence="4" id="KW-0078">Bacteriocin</keyword>
<name>A0A1K2HJS6_9LACT</name>
<proteinExistence type="inferred from homology"/>
<evidence type="ECO:0000256" key="2">
    <source>
        <dbReference type="ARBA" id="ARBA00022529"/>
    </source>
</evidence>
<dbReference type="InterPro" id="IPR023388">
    <property type="entry name" value="Bacteriocin_IIa_dom_sf"/>
</dbReference>
<sequence>MNNYTKLNENQLKAVNGGGYKYYGNGLYVDVKNGKSYVNWGQTVDAQFNRWATNGNGRA</sequence>
<keyword evidence="3" id="KW-0044">Antibiotic</keyword>
<dbReference type="RefSeq" id="WP_031367177.1">
    <property type="nucleotide sequence ID" value="NZ_FPKS01000031.1"/>
</dbReference>
<evidence type="ECO:0000313" key="6">
    <source>
        <dbReference type="Proteomes" id="UP000185655"/>
    </source>
</evidence>